<gene>
    <name evidence="1" type="ORF">MKW98_003952</name>
</gene>
<sequence length="77" mass="8856">MGEKTKNWCCFDGVELDFRDKDHEFDGRWRFDIAFYLAGGASTEHRNKRRSTTAGSHFTTIGVEVHPLDRSPLGIMH</sequence>
<dbReference type="AlphaFoldDB" id="A0AAD4SPD7"/>
<organism evidence="1 2">
    <name type="scientific">Papaver atlanticum</name>
    <dbReference type="NCBI Taxonomy" id="357466"/>
    <lineage>
        <taxon>Eukaryota</taxon>
        <taxon>Viridiplantae</taxon>
        <taxon>Streptophyta</taxon>
        <taxon>Embryophyta</taxon>
        <taxon>Tracheophyta</taxon>
        <taxon>Spermatophyta</taxon>
        <taxon>Magnoliopsida</taxon>
        <taxon>Ranunculales</taxon>
        <taxon>Papaveraceae</taxon>
        <taxon>Papaveroideae</taxon>
        <taxon>Papaver</taxon>
    </lineage>
</organism>
<keyword evidence="2" id="KW-1185">Reference proteome</keyword>
<name>A0AAD4SPD7_9MAGN</name>
<accession>A0AAD4SPD7</accession>
<reference evidence="1" key="1">
    <citation type="submission" date="2022-04" db="EMBL/GenBank/DDBJ databases">
        <title>A functionally conserved STORR gene fusion in Papaver species that diverged 16.8 million years ago.</title>
        <authorList>
            <person name="Catania T."/>
        </authorList>
    </citation>
    <scope>NUCLEOTIDE SEQUENCE</scope>
    <source>
        <strain evidence="1">S-188037</strain>
    </source>
</reference>
<evidence type="ECO:0000313" key="1">
    <source>
        <dbReference type="EMBL" id="KAI3913473.1"/>
    </source>
</evidence>
<evidence type="ECO:0000313" key="2">
    <source>
        <dbReference type="Proteomes" id="UP001202328"/>
    </source>
</evidence>
<protein>
    <submittedName>
        <fullName evidence="1">Uncharacterized protein</fullName>
    </submittedName>
</protein>
<comment type="caution">
    <text evidence="1">The sequence shown here is derived from an EMBL/GenBank/DDBJ whole genome shotgun (WGS) entry which is preliminary data.</text>
</comment>
<proteinExistence type="predicted"/>
<dbReference type="Proteomes" id="UP001202328">
    <property type="component" value="Unassembled WGS sequence"/>
</dbReference>
<dbReference type="EMBL" id="JAJJMB010009474">
    <property type="protein sequence ID" value="KAI3913473.1"/>
    <property type="molecule type" value="Genomic_DNA"/>
</dbReference>